<dbReference type="Proteomes" id="UP000241546">
    <property type="component" value="Unassembled WGS sequence"/>
</dbReference>
<dbReference type="RefSeq" id="XP_024745138.1">
    <property type="nucleotide sequence ID" value="XM_024896668.1"/>
</dbReference>
<dbReference type="AlphaFoldDB" id="A0A2T4AXW4"/>
<sequence length="108" mass="11328">MDVMGAISSGARRLKRSTAVSFSQDPSGACCGRPAAQLQGPSSPAAMVDAWVSRGTLAASTRHVAHYSTCEYMRSSDGAASGWDFVLSSYQAWPGRLEEALVRVGGES</sequence>
<accession>A0A2T4AXW4</accession>
<protein>
    <submittedName>
        <fullName evidence="1">Uncharacterized protein</fullName>
    </submittedName>
</protein>
<name>A0A2T4AXW4_9HYPO</name>
<gene>
    <name evidence="1" type="ORF">BBK36DRAFT_1190462</name>
</gene>
<dbReference type="EMBL" id="KZ680228">
    <property type="protein sequence ID" value="PTB61818.1"/>
    <property type="molecule type" value="Genomic_DNA"/>
</dbReference>
<dbReference type="GeneID" id="36604786"/>
<proteinExistence type="predicted"/>
<organism evidence="1 2">
    <name type="scientific">Trichoderma citrinoviride</name>
    <dbReference type="NCBI Taxonomy" id="58853"/>
    <lineage>
        <taxon>Eukaryota</taxon>
        <taxon>Fungi</taxon>
        <taxon>Dikarya</taxon>
        <taxon>Ascomycota</taxon>
        <taxon>Pezizomycotina</taxon>
        <taxon>Sordariomycetes</taxon>
        <taxon>Hypocreomycetidae</taxon>
        <taxon>Hypocreales</taxon>
        <taxon>Hypocreaceae</taxon>
        <taxon>Trichoderma</taxon>
    </lineage>
</organism>
<keyword evidence="2" id="KW-1185">Reference proteome</keyword>
<evidence type="ECO:0000313" key="2">
    <source>
        <dbReference type="Proteomes" id="UP000241546"/>
    </source>
</evidence>
<evidence type="ECO:0000313" key="1">
    <source>
        <dbReference type="EMBL" id="PTB61818.1"/>
    </source>
</evidence>
<reference evidence="2" key="1">
    <citation type="submission" date="2016-07" db="EMBL/GenBank/DDBJ databases">
        <title>Multiple horizontal gene transfer events from other fungi enriched the ability of initially mycotrophic Trichoderma (Ascomycota) to feed on dead plant biomass.</title>
        <authorList>
            <consortium name="DOE Joint Genome Institute"/>
            <person name="Atanasova L."/>
            <person name="Chenthamara K."/>
            <person name="Zhang J."/>
            <person name="Grujic M."/>
            <person name="Henrissat B."/>
            <person name="Kuo A."/>
            <person name="Aerts A."/>
            <person name="Salamov A."/>
            <person name="Lipzen A."/>
            <person name="Labutti K."/>
            <person name="Barry K."/>
            <person name="Miao Y."/>
            <person name="Rahimi M.J."/>
            <person name="Shen Q."/>
            <person name="Grigoriev I.V."/>
            <person name="Kubicek C.P."/>
            <person name="Druzhinina I.S."/>
        </authorList>
    </citation>
    <scope>NUCLEOTIDE SEQUENCE [LARGE SCALE GENOMIC DNA]</scope>
    <source>
        <strain evidence="2">TUCIM 6016</strain>
    </source>
</reference>